<evidence type="ECO:0000313" key="2">
    <source>
        <dbReference type="EMBL" id="RUT01411.1"/>
    </source>
</evidence>
<sequence length="243" mass="25164">MSIEADSINLDNAGNISAATASGEGGNIFLNSQNLQLRDGSSISATAGLAGGGGNGGNITIDTDTLAAIQGSSITANAFTGRGGNIRISTQGIFQSSDSIFDASSQFGVDGTVEVRSLELEPDEALVPYNRVFIPMDEVMKNSCFARRNKKQVRLVITDNGGLPAGPGDSVMPMPLFSAEGLDEELETQSPPPSSPAPDDSGWQEGDPVVEATGIIKTKDGRTLLGMVGSNLPDAEEAICRQD</sequence>
<name>A0AB37U9A5_9CYAN</name>
<evidence type="ECO:0000256" key="1">
    <source>
        <dbReference type="SAM" id="MobiDB-lite"/>
    </source>
</evidence>
<evidence type="ECO:0008006" key="4">
    <source>
        <dbReference type="Google" id="ProtNLM"/>
    </source>
</evidence>
<proteinExistence type="predicted"/>
<evidence type="ECO:0000313" key="3">
    <source>
        <dbReference type="Proteomes" id="UP000282574"/>
    </source>
</evidence>
<dbReference type="Gene3D" id="2.160.20.10">
    <property type="entry name" value="Single-stranded right-handed beta-helix, Pectin lyase-like"/>
    <property type="match status" value="1"/>
</dbReference>
<dbReference type="RefSeq" id="WP_127025048.1">
    <property type="nucleotide sequence ID" value="NZ_JAVKZF010000009.1"/>
</dbReference>
<dbReference type="SUPFAM" id="SSF51126">
    <property type="entry name" value="Pectin lyase-like"/>
    <property type="match status" value="1"/>
</dbReference>
<accession>A0AB37U9A5</accession>
<feature type="region of interest" description="Disordered" evidence="1">
    <location>
        <begin position="182"/>
        <end position="216"/>
    </location>
</feature>
<comment type="caution">
    <text evidence="2">The sequence shown here is derived from an EMBL/GenBank/DDBJ whole genome shotgun (WGS) entry which is preliminary data.</text>
</comment>
<gene>
    <name evidence="2" type="ORF">DSM107010_65390</name>
</gene>
<dbReference type="AlphaFoldDB" id="A0AB37U9A5"/>
<reference evidence="2 3" key="1">
    <citation type="journal article" date="2019" name="Genome Biol. Evol.">
        <title>Day and night: Metabolic profiles and evolutionary relationships of six axenic non-marine cyanobacteria.</title>
        <authorList>
            <person name="Will S.E."/>
            <person name="Henke P."/>
            <person name="Boedeker C."/>
            <person name="Huang S."/>
            <person name="Brinkmann H."/>
            <person name="Rohde M."/>
            <person name="Jarek M."/>
            <person name="Friedl T."/>
            <person name="Seufert S."/>
            <person name="Schumacher M."/>
            <person name="Overmann J."/>
            <person name="Neumann-Schaal M."/>
            <person name="Petersen J."/>
        </authorList>
    </citation>
    <scope>NUCLEOTIDE SEQUENCE [LARGE SCALE GENOMIC DNA]</scope>
    <source>
        <strain evidence="2 3">SAG 39.79</strain>
    </source>
</reference>
<organism evidence="2 3">
    <name type="scientific">Chroococcidiopsis cubana SAG 39.79</name>
    <dbReference type="NCBI Taxonomy" id="388085"/>
    <lineage>
        <taxon>Bacteria</taxon>
        <taxon>Bacillati</taxon>
        <taxon>Cyanobacteriota</taxon>
        <taxon>Cyanophyceae</taxon>
        <taxon>Chroococcidiopsidales</taxon>
        <taxon>Chroococcidiopsidaceae</taxon>
        <taxon>Chroococcidiopsis</taxon>
    </lineage>
</organism>
<keyword evidence="3" id="KW-1185">Reference proteome</keyword>
<dbReference type="Proteomes" id="UP000282574">
    <property type="component" value="Unassembled WGS sequence"/>
</dbReference>
<protein>
    <recommendedName>
        <fullName evidence="4">Filamentous haemagglutinin FhaB/tRNA nuclease CdiA-like TPS domain-containing protein</fullName>
    </recommendedName>
</protein>
<dbReference type="EMBL" id="RSCK01000126">
    <property type="protein sequence ID" value="RUT01411.1"/>
    <property type="molecule type" value="Genomic_DNA"/>
</dbReference>
<dbReference type="InterPro" id="IPR012334">
    <property type="entry name" value="Pectin_lyas_fold"/>
</dbReference>
<dbReference type="InterPro" id="IPR011050">
    <property type="entry name" value="Pectin_lyase_fold/virulence"/>
</dbReference>